<accession>A0A135UI92</accession>
<reference evidence="1 2" key="1">
    <citation type="submission" date="2014-02" db="EMBL/GenBank/DDBJ databases">
        <title>The genome sequence of Colletotrichum salicis CBS 607.94.</title>
        <authorList>
            <person name="Baroncelli R."/>
            <person name="Thon M.R."/>
        </authorList>
    </citation>
    <scope>NUCLEOTIDE SEQUENCE [LARGE SCALE GENOMIC DNA]</scope>
    <source>
        <strain evidence="1 2">CBS 607.94</strain>
    </source>
</reference>
<comment type="caution">
    <text evidence="1">The sequence shown here is derived from an EMBL/GenBank/DDBJ whole genome shotgun (WGS) entry which is preliminary data.</text>
</comment>
<protein>
    <submittedName>
        <fullName evidence="1">Uncharacterized protein</fullName>
    </submittedName>
</protein>
<evidence type="ECO:0000313" key="2">
    <source>
        <dbReference type="Proteomes" id="UP000070121"/>
    </source>
</evidence>
<dbReference type="OrthoDB" id="10302521at2759"/>
<name>A0A135UI92_9PEZI</name>
<evidence type="ECO:0000313" key="1">
    <source>
        <dbReference type="EMBL" id="KXH60105.1"/>
    </source>
</evidence>
<gene>
    <name evidence="1" type="ORF">CSAL01_09066</name>
</gene>
<organism evidence="1 2">
    <name type="scientific">Colletotrichum salicis</name>
    <dbReference type="NCBI Taxonomy" id="1209931"/>
    <lineage>
        <taxon>Eukaryota</taxon>
        <taxon>Fungi</taxon>
        <taxon>Dikarya</taxon>
        <taxon>Ascomycota</taxon>
        <taxon>Pezizomycotina</taxon>
        <taxon>Sordariomycetes</taxon>
        <taxon>Hypocreomycetidae</taxon>
        <taxon>Glomerellales</taxon>
        <taxon>Glomerellaceae</taxon>
        <taxon>Colletotrichum</taxon>
        <taxon>Colletotrichum acutatum species complex</taxon>
    </lineage>
</organism>
<dbReference type="EMBL" id="JFFI01001423">
    <property type="protein sequence ID" value="KXH60105.1"/>
    <property type="molecule type" value="Genomic_DNA"/>
</dbReference>
<keyword evidence="2" id="KW-1185">Reference proteome</keyword>
<dbReference type="Proteomes" id="UP000070121">
    <property type="component" value="Unassembled WGS sequence"/>
</dbReference>
<dbReference type="AlphaFoldDB" id="A0A135UI92"/>
<sequence>MPQRSSQECQDQRCRWQPSAGCSLRRHIFYHHGPPGRAPCGTYIINTGYYHDRHKKSCDDCKDLRAAAEALMLSVEHDGNDNTEATPDGNHRALPVHNGGIIIHGSNYGRVSLKTKCGPLACAGNQTS</sequence>
<proteinExistence type="predicted"/>